<comment type="caution">
    <text evidence="1">The sequence shown here is derived from an EMBL/GenBank/DDBJ whole genome shotgun (WGS) entry which is preliminary data.</text>
</comment>
<evidence type="ECO:0000313" key="1">
    <source>
        <dbReference type="EMBL" id="PAD99069.1"/>
    </source>
</evidence>
<gene>
    <name evidence="1" type="ORF">CHH48_14355</name>
</gene>
<dbReference type="SUPFAM" id="SSF51011">
    <property type="entry name" value="Glycosyl hydrolase domain"/>
    <property type="match status" value="1"/>
</dbReference>
<evidence type="ECO:0000313" key="2">
    <source>
        <dbReference type="Proteomes" id="UP000216852"/>
    </source>
</evidence>
<dbReference type="InterPro" id="IPR013780">
    <property type="entry name" value="Glyco_hydro_b"/>
</dbReference>
<dbReference type="EMBL" id="NPBJ01000027">
    <property type="protein sequence ID" value="PAD99069.1"/>
    <property type="molecule type" value="Genomic_DNA"/>
</dbReference>
<proteinExistence type="predicted"/>
<dbReference type="Gene3D" id="2.60.40.1180">
    <property type="entry name" value="Golgi alpha-mannosidase II"/>
    <property type="match status" value="1"/>
</dbReference>
<reference evidence="1 2" key="1">
    <citation type="submission" date="2017-07" db="EMBL/GenBank/DDBJ databases">
        <title>Isolation and whole genome analysis of endospore-forming bacteria from heroin.</title>
        <authorList>
            <person name="Kalinowski J."/>
            <person name="Ahrens B."/>
            <person name="Al-Dilaimi A."/>
            <person name="Winkler A."/>
            <person name="Wibberg D."/>
            <person name="Schleenbecker U."/>
            <person name="Ruckert C."/>
            <person name="Wolfel R."/>
            <person name="Grass G."/>
        </authorList>
    </citation>
    <scope>NUCLEOTIDE SEQUENCE [LARGE SCALE GENOMIC DNA]</scope>
    <source>
        <strain evidence="1 2">7517-1</strain>
    </source>
</reference>
<organism evidence="1 2">
    <name type="scientific">Terribacillus saccharophilus</name>
    <dbReference type="NCBI Taxonomy" id="361277"/>
    <lineage>
        <taxon>Bacteria</taxon>
        <taxon>Bacillati</taxon>
        <taxon>Bacillota</taxon>
        <taxon>Bacilli</taxon>
        <taxon>Bacillales</taxon>
        <taxon>Bacillaceae</taxon>
        <taxon>Terribacillus</taxon>
    </lineage>
</organism>
<protein>
    <recommendedName>
        <fullName evidence="3">Maltogenic Amylase C-terminal domain-containing protein</fullName>
    </recommendedName>
</protein>
<accession>A0ABX4GW32</accession>
<keyword evidence="2" id="KW-1185">Reference proteome</keyword>
<sequence>MVYGDFEIILNNHEQIFGYIRRLENEEWIILLNMTDTEAQYDIPKECVDDWDKKNYVISNYPHVDNQNTLRPYEAIVYKYVKE</sequence>
<dbReference type="Proteomes" id="UP000216852">
    <property type="component" value="Unassembled WGS sequence"/>
</dbReference>
<name>A0ABX4GW32_9BACI</name>
<evidence type="ECO:0008006" key="3">
    <source>
        <dbReference type="Google" id="ProtNLM"/>
    </source>
</evidence>